<feature type="region of interest" description="Disordered" evidence="5">
    <location>
        <begin position="376"/>
        <end position="438"/>
    </location>
</feature>
<dbReference type="OrthoDB" id="2919105at2759"/>
<keyword evidence="3" id="KW-0520">NAD</keyword>
<name>S3CW37_OPHP1</name>
<feature type="compositionally biased region" description="Basic and acidic residues" evidence="5">
    <location>
        <begin position="425"/>
        <end position="437"/>
    </location>
</feature>
<dbReference type="eggNOG" id="KOG2684">
    <property type="taxonomic scope" value="Eukaryota"/>
</dbReference>
<dbReference type="Proteomes" id="UP000016923">
    <property type="component" value="Unassembled WGS sequence"/>
</dbReference>
<comment type="caution">
    <text evidence="4">Lacks conserved residue(s) required for the propagation of feature annotation.</text>
</comment>
<dbReference type="PROSITE" id="PS50305">
    <property type="entry name" value="SIRTUIN"/>
    <property type="match status" value="1"/>
</dbReference>
<dbReference type="SUPFAM" id="SSF52467">
    <property type="entry name" value="DHS-like NAD/FAD-binding domain"/>
    <property type="match status" value="2"/>
</dbReference>
<dbReference type="AlphaFoldDB" id="S3CW37"/>
<feature type="compositionally biased region" description="Acidic residues" evidence="5">
    <location>
        <begin position="61"/>
        <end position="72"/>
    </location>
</feature>
<evidence type="ECO:0000313" key="8">
    <source>
        <dbReference type="Proteomes" id="UP000016923"/>
    </source>
</evidence>
<dbReference type="GO" id="GO:0005634">
    <property type="term" value="C:nucleus"/>
    <property type="evidence" value="ECO:0007669"/>
    <property type="project" value="TreeGrafter"/>
</dbReference>
<reference evidence="7 8" key="1">
    <citation type="journal article" date="2013" name="BMC Genomics">
        <title>The genome and transcriptome of the pine saprophyte Ophiostoma piceae, and a comparison with the bark beetle-associated pine pathogen Grosmannia clavigera.</title>
        <authorList>
            <person name="Haridas S."/>
            <person name="Wang Y."/>
            <person name="Lim L."/>
            <person name="Massoumi Alamouti S."/>
            <person name="Jackman S."/>
            <person name="Docking R."/>
            <person name="Robertson G."/>
            <person name="Birol I."/>
            <person name="Bohlmann J."/>
            <person name="Breuil C."/>
        </authorList>
    </citation>
    <scope>NUCLEOTIDE SEQUENCE [LARGE SCALE GENOMIC DNA]</scope>
    <source>
        <strain evidence="7 8">UAMH 11346</strain>
    </source>
</reference>
<feature type="compositionally biased region" description="Low complexity" evidence="5">
    <location>
        <begin position="216"/>
        <end position="232"/>
    </location>
</feature>
<gene>
    <name evidence="7" type="ORF">F503_06028</name>
</gene>
<dbReference type="GO" id="GO:0070403">
    <property type="term" value="F:NAD+ binding"/>
    <property type="evidence" value="ECO:0007669"/>
    <property type="project" value="InterPro"/>
</dbReference>
<evidence type="ECO:0000313" key="7">
    <source>
        <dbReference type="EMBL" id="EPE10933.1"/>
    </source>
</evidence>
<dbReference type="EMBL" id="KE148146">
    <property type="protein sequence ID" value="EPE10933.1"/>
    <property type="molecule type" value="Genomic_DNA"/>
</dbReference>
<protein>
    <submittedName>
        <fullName evidence="7">Hst3 protein</fullName>
    </submittedName>
</protein>
<accession>S3CW37</accession>
<dbReference type="InterPro" id="IPR026590">
    <property type="entry name" value="Ssirtuin_cat_dom"/>
</dbReference>
<dbReference type="PANTHER" id="PTHR11085">
    <property type="entry name" value="NAD-DEPENDENT PROTEIN DEACYLASE SIRTUIN-5, MITOCHONDRIAL-RELATED"/>
    <property type="match status" value="1"/>
</dbReference>
<feature type="domain" description="Deacetylase sirtuin-type" evidence="6">
    <location>
        <begin position="7"/>
        <end position="606"/>
    </location>
</feature>
<evidence type="ECO:0000256" key="3">
    <source>
        <dbReference type="ARBA" id="ARBA00023027"/>
    </source>
</evidence>
<feature type="compositionally biased region" description="Basic and acidic residues" evidence="5">
    <location>
        <begin position="662"/>
        <end position="699"/>
    </location>
</feature>
<feature type="region of interest" description="Disordered" evidence="5">
    <location>
        <begin position="61"/>
        <end position="174"/>
    </location>
</feature>
<feature type="compositionally biased region" description="Low complexity" evidence="5">
    <location>
        <begin position="130"/>
        <end position="148"/>
    </location>
</feature>
<evidence type="ECO:0000259" key="6">
    <source>
        <dbReference type="PROSITE" id="PS50305"/>
    </source>
</evidence>
<dbReference type="Gene3D" id="3.40.50.1220">
    <property type="entry name" value="TPP-binding domain"/>
    <property type="match status" value="2"/>
</dbReference>
<feature type="region of interest" description="Disordered" evidence="5">
    <location>
        <begin position="216"/>
        <end position="280"/>
    </location>
</feature>
<organism evidence="7 8">
    <name type="scientific">Ophiostoma piceae (strain UAMH 11346)</name>
    <name type="common">Sap stain fungus</name>
    <dbReference type="NCBI Taxonomy" id="1262450"/>
    <lineage>
        <taxon>Eukaryota</taxon>
        <taxon>Fungi</taxon>
        <taxon>Dikarya</taxon>
        <taxon>Ascomycota</taxon>
        <taxon>Pezizomycotina</taxon>
        <taxon>Sordariomycetes</taxon>
        <taxon>Sordariomycetidae</taxon>
        <taxon>Ophiostomatales</taxon>
        <taxon>Ophiostomataceae</taxon>
        <taxon>Ophiostoma</taxon>
    </lineage>
</organism>
<dbReference type="InterPro" id="IPR029035">
    <property type="entry name" value="DHS-like_NAD/FAD-binding_dom"/>
</dbReference>
<dbReference type="STRING" id="1262450.S3CW37"/>
<evidence type="ECO:0000256" key="4">
    <source>
        <dbReference type="PROSITE-ProRule" id="PRU00236"/>
    </source>
</evidence>
<dbReference type="InterPro" id="IPR050134">
    <property type="entry name" value="NAD-dep_sirtuin_deacylases"/>
</dbReference>
<feature type="compositionally biased region" description="Basic and acidic residues" evidence="5">
    <location>
        <begin position="394"/>
        <end position="410"/>
    </location>
</feature>
<sequence>MPTCQVLPESAELLQDIADALYKAKKVLVVTGAGISTNSGIPDFRSKNGLYSLIQAQFDAANDDTELDDNDDKDDKPERDEPLTKRQKVCKDEPLPSSQETTASEPERAPIRRSLRRLGSTVSERDDSKSNSNSNSNSRSSSPVSQSARSRRQSRRNTPSGTIQCAPCNPLDDDNSIVVLPALNPKRFAESAMRTPQRRTRASMLASSDSIECLRSHPISSPLSSPPSVLFDPSEEYRSANSLGSSSSNSSLPASACSSDAESDTEEKTEEGLCSSQPALSTQSSFASSKGALTTMKGRDLFDASIWADPVKTSVFYTFATTLRQKVREVVPTRSHEFISHLRDSNKLVRCYTQNIDEIEEKVGLSTSLNLGPGKKTRFSTRSLSRMSTGSTVGKDDSSQDTSDDSKEPELQEPFSSQESQSAEDSDKTQLEKKAPAHGDPSFRGVECVFLHGSLRLLRCFRCGQTTPWDEDGREHETMSGRQPSCPRCAGATAAREGRGKRALAVGKLRPDIVLYGEEHPNAHLISPIVQHDLSLAPDMLLILGTSLKVHGLKVLVREFSKAVHNRGGKVVFVNFTKPPESVWSDIIDYWVQWDCDAWVQDLKEKKPIMWMPPGTVLEEPKKKRKSICAASKGARKSDGDKLEDSNELVIQIEASMEGEALKSTEECVVKKERKKREPKEPKEKKDKPKKTKEVKDGESASLGDAAPDTSTETESGDKTEQKRARKRPRKSTAEQAEPVQDNSTAAAQIIVDITQSITVTVDQAPSSVATTTATATATTTAMTARPAKPVRAPRKRKPRHSAPAEMETKMEVVIANRFQPSPLSVQQPAQETPVPLPVLRFLQPSISLGEPSQQSSNGPMPLVEKSANIVSAKPENYSILSAVKANPRRRRTKKIFEQGHGNGPLLVPAQANETKRRRSPTVASPKPRGRSKSMGNPMDITALLSSEPSSPVKERPHDVPDVKDAWSGTDRIAEQLMNELQAFQSQSSSPPQTSGLPSSAPPAAVPMSSSHSTVLPPFRQHFADHFRPQWINGAFVLYDPLCGHYGYPPAWLHEWSCTDQLEREAQERQRLQHAMGLRR</sequence>
<evidence type="ECO:0000256" key="2">
    <source>
        <dbReference type="ARBA" id="ARBA00022679"/>
    </source>
</evidence>
<feature type="compositionally biased region" description="Low complexity" evidence="5">
    <location>
        <begin position="770"/>
        <end position="791"/>
    </location>
</feature>
<feature type="region of interest" description="Disordered" evidence="5">
    <location>
        <begin position="662"/>
        <end position="745"/>
    </location>
</feature>
<feature type="region of interest" description="Disordered" evidence="5">
    <location>
        <begin position="983"/>
        <end position="1012"/>
    </location>
</feature>
<feature type="region of interest" description="Disordered" evidence="5">
    <location>
        <begin position="189"/>
        <end position="208"/>
    </location>
</feature>
<dbReference type="GO" id="GO:0017136">
    <property type="term" value="F:histone deacetylase activity, NAD-dependent"/>
    <property type="evidence" value="ECO:0007669"/>
    <property type="project" value="TreeGrafter"/>
</dbReference>
<feature type="compositionally biased region" description="Low complexity" evidence="5">
    <location>
        <begin position="985"/>
        <end position="999"/>
    </location>
</feature>
<feature type="compositionally biased region" description="Basic residues" evidence="5">
    <location>
        <begin position="792"/>
        <end position="801"/>
    </location>
</feature>
<comment type="similarity">
    <text evidence="1">Belongs to the sirtuin family. Class I subfamily.</text>
</comment>
<dbReference type="PANTHER" id="PTHR11085:SF8">
    <property type="entry name" value="NAD-DEPENDENT HISTONE DEACETYLASE HST3"/>
    <property type="match status" value="1"/>
</dbReference>
<feature type="compositionally biased region" description="Basic and acidic residues" evidence="5">
    <location>
        <begin position="953"/>
        <end position="965"/>
    </location>
</feature>
<feature type="compositionally biased region" description="Basic and acidic residues" evidence="5">
    <location>
        <begin position="73"/>
        <end position="94"/>
    </location>
</feature>
<evidence type="ECO:0000256" key="1">
    <source>
        <dbReference type="ARBA" id="ARBA00006924"/>
    </source>
</evidence>
<proteinExistence type="inferred from homology"/>
<feature type="region of interest" description="Disordered" evidence="5">
    <location>
        <begin position="770"/>
        <end position="805"/>
    </location>
</feature>
<keyword evidence="8" id="KW-1185">Reference proteome</keyword>
<dbReference type="Pfam" id="PF02146">
    <property type="entry name" value="SIR2"/>
    <property type="match status" value="3"/>
</dbReference>
<dbReference type="InterPro" id="IPR003000">
    <property type="entry name" value="Sirtuin"/>
</dbReference>
<feature type="compositionally biased region" description="Low complexity" evidence="5">
    <location>
        <begin position="239"/>
        <end position="259"/>
    </location>
</feature>
<dbReference type="VEuPathDB" id="FungiDB:F503_06028"/>
<keyword evidence="2" id="KW-0808">Transferase</keyword>
<evidence type="ECO:0000256" key="5">
    <source>
        <dbReference type="SAM" id="MobiDB-lite"/>
    </source>
</evidence>
<feature type="compositionally biased region" description="Polar residues" evidence="5">
    <location>
        <begin position="380"/>
        <end position="392"/>
    </location>
</feature>
<feature type="region of interest" description="Disordered" evidence="5">
    <location>
        <begin position="896"/>
        <end position="965"/>
    </location>
</feature>
<dbReference type="HOGENOM" id="CLU_005935_0_0_1"/>